<feature type="compositionally biased region" description="Basic and acidic residues" evidence="1">
    <location>
        <begin position="69"/>
        <end position="111"/>
    </location>
</feature>
<evidence type="ECO:0000313" key="2">
    <source>
        <dbReference type="EMBL" id="SPQ97497.1"/>
    </source>
</evidence>
<keyword evidence="2" id="KW-0496">Mitochondrion</keyword>
<evidence type="ECO:0000313" key="3">
    <source>
        <dbReference type="Proteomes" id="UP000290189"/>
    </source>
</evidence>
<dbReference type="AlphaFoldDB" id="A0A3P3YBH1"/>
<organism evidence="2 3">
    <name type="scientific">Plasmodiophora brassicae</name>
    <name type="common">Clubroot disease agent</name>
    <dbReference type="NCBI Taxonomy" id="37360"/>
    <lineage>
        <taxon>Eukaryota</taxon>
        <taxon>Sar</taxon>
        <taxon>Rhizaria</taxon>
        <taxon>Endomyxa</taxon>
        <taxon>Phytomyxea</taxon>
        <taxon>Plasmodiophorida</taxon>
        <taxon>Plasmodiophoridae</taxon>
        <taxon>Plasmodiophora</taxon>
    </lineage>
</organism>
<protein>
    <submittedName>
        <fullName evidence="2">Uncharacterized protein</fullName>
    </submittedName>
</protein>
<feature type="region of interest" description="Disordered" evidence="1">
    <location>
        <begin position="69"/>
        <end position="112"/>
    </location>
</feature>
<geneLocation type="mitochondrion" evidence="2"/>
<dbReference type="EMBL" id="OVEO01000008">
    <property type="protein sequence ID" value="SPQ97497.1"/>
    <property type="molecule type" value="Genomic_DNA"/>
</dbReference>
<gene>
    <name evidence="2" type="ORF">PLBR_LOCUS4712</name>
</gene>
<reference evidence="2 3" key="1">
    <citation type="submission" date="2018-03" db="EMBL/GenBank/DDBJ databases">
        <authorList>
            <person name="Fogelqvist J."/>
        </authorList>
    </citation>
    <scope>NUCLEOTIDE SEQUENCE [LARGE SCALE GENOMIC DNA]</scope>
</reference>
<sequence length="347" mass="36942">MAGPAAIAFLEPDLHDEPDNLQAAAVAVAAAEAVVVQQDPDRRVDLKIRLVPAALLLLLISSVAADPHRHENYEQQESKSDISRHRDGDHVDHHVSGDEADRQHKKDDGTDQRPAFLIIDCHPVATSGTSLAPGPTTWADIQVATDVEQRCGFPIPLGPFRPMFLRATPFRNPCRSVAALPAFQTPLHRICGEPAHTGQGVGDPGTKVVPCAGKSPRRSRSCHATPADVPATIAGQAGLAQGAVLQGQVRPTACTRSPTATRRTWTAWALVKQRPEVPAAESWTATPSRFAFCFDGSARLEELDIQTAFVLRAPAAAQFGSSDTAVDAYAALRRLAEPASDANAAPS</sequence>
<dbReference type="Proteomes" id="UP000290189">
    <property type="component" value="Unassembled WGS sequence"/>
</dbReference>
<proteinExistence type="predicted"/>
<name>A0A3P3YBH1_PLABS</name>
<accession>A0A3P3YBH1</accession>
<evidence type="ECO:0000256" key="1">
    <source>
        <dbReference type="SAM" id="MobiDB-lite"/>
    </source>
</evidence>